<organism evidence="11">
    <name type="scientific">Timema monikensis</name>
    <dbReference type="NCBI Taxonomy" id="170555"/>
    <lineage>
        <taxon>Eukaryota</taxon>
        <taxon>Metazoa</taxon>
        <taxon>Ecdysozoa</taxon>
        <taxon>Arthropoda</taxon>
        <taxon>Hexapoda</taxon>
        <taxon>Insecta</taxon>
        <taxon>Pterygota</taxon>
        <taxon>Neoptera</taxon>
        <taxon>Polyneoptera</taxon>
        <taxon>Phasmatodea</taxon>
        <taxon>Timematodea</taxon>
        <taxon>Timematoidea</taxon>
        <taxon>Timematidae</taxon>
        <taxon>Timema</taxon>
    </lineage>
</organism>
<evidence type="ECO:0000256" key="1">
    <source>
        <dbReference type="ARBA" id="ARBA00004141"/>
    </source>
</evidence>
<keyword evidence="6 10" id="KW-1133">Transmembrane helix</keyword>
<comment type="caution">
    <text evidence="10">Lacks conserved residue(s) required for the propagation of feature annotation.</text>
</comment>
<comment type="catalytic activity">
    <reaction evidence="10">
        <text>a very-long-chain acyl-CoA + malonyl-CoA + H(+) = a very-long-chain 3-oxoacyl-CoA + CO2 + CoA</text>
        <dbReference type="Rhea" id="RHEA:32727"/>
        <dbReference type="ChEBI" id="CHEBI:15378"/>
        <dbReference type="ChEBI" id="CHEBI:16526"/>
        <dbReference type="ChEBI" id="CHEBI:57287"/>
        <dbReference type="ChEBI" id="CHEBI:57384"/>
        <dbReference type="ChEBI" id="CHEBI:90725"/>
        <dbReference type="ChEBI" id="CHEBI:90736"/>
        <dbReference type="EC" id="2.3.1.199"/>
    </reaction>
</comment>
<keyword evidence="8 10" id="KW-0472">Membrane</keyword>
<comment type="subcellular location">
    <subcellularLocation>
        <location evidence="1">Membrane</location>
        <topology evidence="1">Multi-pass membrane protein</topology>
    </subcellularLocation>
</comment>
<feature type="transmembrane region" description="Helical" evidence="10">
    <location>
        <begin position="87"/>
        <end position="107"/>
    </location>
</feature>
<keyword evidence="4 10" id="KW-0812">Transmembrane</keyword>
<keyword evidence="7 10" id="KW-0443">Lipid metabolism</keyword>
<dbReference type="GO" id="GO:0030148">
    <property type="term" value="P:sphingolipid biosynthetic process"/>
    <property type="evidence" value="ECO:0007669"/>
    <property type="project" value="TreeGrafter"/>
</dbReference>
<dbReference type="EC" id="2.3.1.199" evidence="10"/>
<evidence type="ECO:0000256" key="8">
    <source>
        <dbReference type="ARBA" id="ARBA00023136"/>
    </source>
</evidence>
<reference evidence="11" key="1">
    <citation type="submission" date="2020-11" db="EMBL/GenBank/DDBJ databases">
        <authorList>
            <person name="Tran Van P."/>
        </authorList>
    </citation>
    <scope>NUCLEOTIDE SEQUENCE</scope>
</reference>
<dbReference type="EMBL" id="OB800882">
    <property type="protein sequence ID" value="CAD7435556.1"/>
    <property type="molecule type" value="Genomic_DNA"/>
</dbReference>
<keyword evidence="2 10" id="KW-0444">Lipid biosynthesis</keyword>
<comment type="similarity">
    <text evidence="10">Belongs to the ELO family.</text>
</comment>
<keyword evidence="3 10" id="KW-0808">Transferase</keyword>
<evidence type="ECO:0000256" key="10">
    <source>
        <dbReference type="RuleBase" id="RU361115"/>
    </source>
</evidence>
<dbReference type="Pfam" id="PF01151">
    <property type="entry name" value="ELO"/>
    <property type="match status" value="1"/>
</dbReference>
<dbReference type="GO" id="GO:0042761">
    <property type="term" value="P:very long-chain fatty acid biosynthetic process"/>
    <property type="evidence" value="ECO:0007669"/>
    <property type="project" value="TreeGrafter"/>
</dbReference>
<proteinExistence type="inferred from homology"/>
<evidence type="ECO:0000256" key="6">
    <source>
        <dbReference type="ARBA" id="ARBA00022989"/>
    </source>
</evidence>
<keyword evidence="9 10" id="KW-0275">Fatty acid biosynthesis</keyword>
<dbReference type="GO" id="GO:0019367">
    <property type="term" value="P:fatty acid elongation, saturated fatty acid"/>
    <property type="evidence" value="ECO:0007669"/>
    <property type="project" value="TreeGrafter"/>
</dbReference>
<name>A0A7R9EM69_9NEOP</name>
<dbReference type="GO" id="GO:0005789">
    <property type="term" value="C:endoplasmic reticulum membrane"/>
    <property type="evidence" value="ECO:0007669"/>
    <property type="project" value="TreeGrafter"/>
</dbReference>
<dbReference type="GO" id="GO:0034626">
    <property type="term" value="P:fatty acid elongation, polyunsaturated fatty acid"/>
    <property type="evidence" value="ECO:0007669"/>
    <property type="project" value="TreeGrafter"/>
</dbReference>
<dbReference type="InterPro" id="IPR002076">
    <property type="entry name" value="ELO_fam"/>
</dbReference>
<dbReference type="GO" id="GO:0034625">
    <property type="term" value="P:fatty acid elongation, monounsaturated fatty acid"/>
    <property type="evidence" value="ECO:0007669"/>
    <property type="project" value="TreeGrafter"/>
</dbReference>
<accession>A0A7R9EM69</accession>
<keyword evidence="5 10" id="KW-0276">Fatty acid metabolism</keyword>
<dbReference type="PANTHER" id="PTHR11157">
    <property type="entry name" value="FATTY ACID ACYL TRANSFERASE-RELATED"/>
    <property type="match status" value="1"/>
</dbReference>
<dbReference type="PANTHER" id="PTHR11157:SF22">
    <property type="entry name" value="ELONGATION OF VERY LONG CHAIN FATTY ACIDS PROTEIN"/>
    <property type="match status" value="1"/>
</dbReference>
<evidence type="ECO:0000256" key="2">
    <source>
        <dbReference type="ARBA" id="ARBA00022516"/>
    </source>
</evidence>
<evidence type="ECO:0000256" key="9">
    <source>
        <dbReference type="ARBA" id="ARBA00023160"/>
    </source>
</evidence>
<evidence type="ECO:0000256" key="3">
    <source>
        <dbReference type="ARBA" id="ARBA00022679"/>
    </source>
</evidence>
<evidence type="ECO:0000256" key="5">
    <source>
        <dbReference type="ARBA" id="ARBA00022832"/>
    </source>
</evidence>
<dbReference type="AlphaFoldDB" id="A0A7R9EM69"/>
<evidence type="ECO:0000313" key="11">
    <source>
        <dbReference type="EMBL" id="CAD7435556.1"/>
    </source>
</evidence>
<evidence type="ECO:0000256" key="7">
    <source>
        <dbReference type="ARBA" id="ARBA00023098"/>
    </source>
</evidence>
<dbReference type="GO" id="GO:0009922">
    <property type="term" value="F:fatty acid elongase activity"/>
    <property type="evidence" value="ECO:0007669"/>
    <property type="project" value="UniProtKB-EC"/>
</dbReference>
<protein>
    <recommendedName>
        <fullName evidence="10">Elongation of very long chain fatty acids protein</fullName>
        <ecNumber evidence="10">2.3.1.199</ecNumber>
    </recommendedName>
    <alternativeName>
        <fullName evidence="10">Very-long-chain 3-oxoacyl-CoA synthase</fullName>
    </alternativeName>
</protein>
<evidence type="ECO:0000256" key="4">
    <source>
        <dbReference type="ARBA" id="ARBA00022692"/>
    </source>
</evidence>
<gene>
    <name evidence="11" type="ORF">TMSB3V08_LOCUS12202</name>
</gene>
<sequence>MGARETEIWVAALRGEWCGFTQTKMAGLVRMAIDRYVNLVDSISDPRVNDWPLMDSPVPTLLMIGVYLYFVIILGPRVMANKKPFQLKTLLIAYNAAQVIFSLVMLWEVSLGDLHLMSGWLFDYSFKCQPVDYSHNPTALRVGFTAKDGELMLVVLHIQDDRVRRHGKNQRNTSGLVVRGAN</sequence>
<feature type="transmembrane region" description="Helical" evidence="10">
    <location>
        <begin position="56"/>
        <end position="75"/>
    </location>
</feature>